<dbReference type="EMBL" id="CAXAMM010003337">
    <property type="protein sequence ID" value="CAK8999568.1"/>
    <property type="molecule type" value="Genomic_DNA"/>
</dbReference>
<accession>A0ABP0IAE8</accession>
<name>A0ABP0IAE8_9DINO</name>
<sequence>MLYQVPLRRNASYLEREDDNTEVTQASRQKPERSTSAIQDLEATSPNLVQLEVLFLSARWSCQAVVDFLGESIKAFVFSSIAGRLRHFLHHRVRLLLSTSGDCNEINVKSLCKSSGSAFIAECLRGLGQSALEAWIEGLQQGVLTHCLLQVLEKQQTCSVLEWVQQANKVANDLRAKVIPNMDQHFEVSYGRHAGPDECQMFNPAAALLAKDRSKRRRGQVFLPT</sequence>
<evidence type="ECO:0000256" key="1">
    <source>
        <dbReference type="SAM" id="MobiDB-lite"/>
    </source>
</evidence>
<comment type="caution">
    <text evidence="2">The sequence shown here is derived from an EMBL/GenBank/DDBJ whole genome shotgun (WGS) entry which is preliminary data.</text>
</comment>
<protein>
    <submittedName>
        <fullName evidence="2">Phosphoinositide phospholipase C</fullName>
    </submittedName>
</protein>
<dbReference type="Proteomes" id="UP001642464">
    <property type="component" value="Unassembled WGS sequence"/>
</dbReference>
<proteinExistence type="predicted"/>
<organism evidence="2 3">
    <name type="scientific">Durusdinium trenchii</name>
    <dbReference type="NCBI Taxonomy" id="1381693"/>
    <lineage>
        <taxon>Eukaryota</taxon>
        <taxon>Sar</taxon>
        <taxon>Alveolata</taxon>
        <taxon>Dinophyceae</taxon>
        <taxon>Suessiales</taxon>
        <taxon>Symbiodiniaceae</taxon>
        <taxon>Durusdinium</taxon>
    </lineage>
</organism>
<feature type="compositionally biased region" description="Polar residues" evidence="1">
    <location>
        <begin position="22"/>
        <end position="37"/>
    </location>
</feature>
<evidence type="ECO:0000313" key="2">
    <source>
        <dbReference type="EMBL" id="CAK8999568.1"/>
    </source>
</evidence>
<gene>
    <name evidence="2" type="ORF">SCF082_LOCUS6117</name>
</gene>
<reference evidence="2 3" key="1">
    <citation type="submission" date="2024-02" db="EMBL/GenBank/DDBJ databases">
        <authorList>
            <person name="Chen Y."/>
            <person name="Shah S."/>
            <person name="Dougan E. K."/>
            <person name="Thang M."/>
            <person name="Chan C."/>
        </authorList>
    </citation>
    <scope>NUCLEOTIDE SEQUENCE [LARGE SCALE GENOMIC DNA]</scope>
</reference>
<feature type="region of interest" description="Disordered" evidence="1">
    <location>
        <begin position="16"/>
        <end position="37"/>
    </location>
</feature>
<keyword evidence="3" id="KW-1185">Reference proteome</keyword>
<evidence type="ECO:0000313" key="3">
    <source>
        <dbReference type="Proteomes" id="UP001642464"/>
    </source>
</evidence>